<evidence type="ECO:0000259" key="1">
    <source>
        <dbReference type="Pfam" id="PF03432"/>
    </source>
</evidence>
<proteinExistence type="predicted"/>
<dbReference type="Pfam" id="PF03432">
    <property type="entry name" value="Relaxase"/>
    <property type="match status" value="1"/>
</dbReference>
<dbReference type="KEGG" id="mmab:HQ865_22760"/>
<sequence>MAIVKVLSRHSPSYASLAGYILRYIANDQKTGQVRVYTSNLRSDSIAGYVSEFVENESFRRVDRSDAVRIYHEIVGFGDEDRKYLTEEVVDDLAREYMRLRGETGVMLGMAHYDQDHVHLHFCVSALHYRTGWSFGMSNAQMRELKERFQEYHRLKYPELASSLPEHGRGESYARPERWHALRREQVVEQVRQCYARAASQQDFLALLRDAGLHHYERNGDGVATGVEYQGQKFRFSRLLEDGMQLADLPIERSEEDRALEAIRAVRERQIERDGRDRDTEDRER</sequence>
<reference evidence="2 3" key="1">
    <citation type="submission" date="2020-05" db="EMBL/GenBank/DDBJ databases">
        <title>Mucilaginibacter mali sp. nov.</title>
        <authorList>
            <person name="Kim H.S."/>
            <person name="Lee K.C."/>
            <person name="Suh M.K."/>
            <person name="Kim J.-S."/>
            <person name="Han K.-I."/>
            <person name="Eom M.K."/>
            <person name="Shin Y.K."/>
            <person name="Lee J.-S."/>
        </authorList>
    </citation>
    <scope>NUCLEOTIDE SEQUENCE [LARGE SCALE GENOMIC DNA]</scope>
    <source>
        <strain evidence="2 3">G2-14</strain>
    </source>
</reference>
<feature type="domain" description="MobA/VirD2-like nuclease" evidence="1">
    <location>
        <begin position="24"/>
        <end position="151"/>
    </location>
</feature>
<name>A0A7D4QF60_9SPHI</name>
<dbReference type="EMBL" id="CP054139">
    <property type="protein sequence ID" value="QKJ32464.1"/>
    <property type="molecule type" value="Genomic_DNA"/>
</dbReference>
<gene>
    <name evidence="2" type="ORF">HQ865_22760</name>
</gene>
<accession>A0A7D4QF60</accession>
<dbReference type="Proteomes" id="UP000505355">
    <property type="component" value="Chromosome"/>
</dbReference>
<protein>
    <submittedName>
        <fullName evidence="2">Relaxase/mobilization nuclease domain-containing protein</fullName>
    </submittedName>
</protein>
<dbReference type="InterPro" id="IPR005094">
    <property type="entry name" value="Endonuclease_MobA/VirD2"/>
</dbReference>
<evidence type="ECO:0000313" key="2">
    <source>
        <dbReference type="EMBL" id="QKJ32464.1"/>
    </source>
</evidence>
<keyword evidence="3" id="KW-1185">Reference proteome</keyword>
<evidence type="ECO:0000313" key="3">
    <source>
        <dbReference type="Proteomes" id="UP000505355"/>
    </source>
</evidence>
<organism evidence="2 3">
    <name type="scientific">Mucilaginibacter mali</name>
    <dbReference type="NCBI Taxonomy" id="2740462"/>
    <lineage>
        <taxon>Bacteria</taxon>
        <taxon>Pseudomonadati</taxon>
        <taxon>Bacteroidota</taxon>
        <taxon>Sphingobacteriia</taxon>
        <taxon>Sphingobacteriales</taxon>
        <taxon>Sphingobacteriaceae</taxon>
        <taxon>Mucilaginibacter</taxon>
    </lineage>
</organism>
<dbReference type="AlphaFoldDB" id="A0A7D4QF60"/>
<dbReference type="RefSeq" id="WP_173417114.1">
    <property type="nucleotide sequence ID" value="NZ_CP054139.1"/>
</dbReference>